<dbReference type="Pfam" id="PF07963">
    <property type="entry name" value="N_methyl"/>
    <property type="match status" value="1"/>
</dbReference>
<evidence type="ECO:0000256" key="5">
    <source>
        <dbReference type="ARBA" id="ARBA00022692"/>
    </source>
</evidence>
<evidence type="ECO:0000313" key="11">
    <source>
        <dbReference type="EMBL" id="ACB52997.1"/>
    </source>
</evidence>
<evidence type="ECO:0000256" key="1">
    <source>
        <dbReference type="ARBA" id="ARBA00004377"/>
    </source>
</evidence>
<feature type="region of interest" description="Disordered" evidence="8">
    <location>
        <begin position="161"/>
        <end position="180"/>
    </location>
</feature>
<dbReference type="InterPro" id="IPR045584">
    <property type="entry name" value="Pilin-like"/>
</dbReference>
<keyword evidence="3" id="KW-0488">Methylation</keyword>
<evidence type="ECO:0000259" key="10">
    <source>
        <dbReference type="Pfam" id="PF12019"/>
    </source>
</evidence>
<dbReference type="NCBIfam" id="TIGR02532">
    <property type="entry name" value="IV_pilin_GFxxxE"/>
    <property type="match status" value="1"/>
</dbReference>
<keyword evidence="12" id="KW-1185">Reference proteome</keyword>
<reference evidence="11 12" key="1">
    <citation type="journal article" date="2008" name="Proc. Natl. Acad. Sci. U.S.A.">
        <title>The genome of Cyanothece 51142, a unicellular diazotrophic cyanobacterium important in the marine nitrogen cycle.</title>
        <authorList>
            <person name="Welsh E.A."/>
            <person name="Liberton M."/>
            <person name="Stoeckel J."/>
            <person name="Loh T."/>
            <person name="Elvitigala T."/>
            <person name="Wang C."/>
            <person name="Wollam A."/>
            <person name="Fulton R.S."/>
            <person name="Clifton S.W."/>
            <person name="Jacobs J.M."/>
            <person name="Aurora R."/>
            <person name="Ghosh B.K."/>
            <person name="Sherman L.A."/>
            <person name="Smith R.D."/>
            <person name="Wilson R.K."/>
            <person name="Pakrasi H.B."/>
        </authorList>
    </citation>
    <scope>NUCLEOTIDE SEQUENCE [LARGE SCALE GENOMIC DNA]</scope>
    <source>
        <strain evidence="12">ATCC 51142 / BH68</strain>
    </source>
</reference>
<accession>B1X0V8</accession>
<gene>
    <name evidence="11" type="ordered locus">cce_3649</name>
</gene>
<dbReference type="Proteomes" id="UP000001203">
    <property type="component" value="Chromosome circular"/>
</dbReference>
<keyword evidence="4" id="KW-0997">Cell inner membrane</keyword>
<dbReference type="STRING" id="43989.cce_3649"/>
<dbReference type="RefSeq" id="WP_009545192.1">
    <property type="nucleotide sequence ID" value="NC_010546.1"/>
</dbReference>
<evidence type="ECO:0000256" key="2">
    <source>
        <dbReference type="ARBA" id="ARBA00022475"/>
    </source>
</evidence>
<dbReference type="Pfam" id="PF12019">
    <property type="entry name" value="GspH"/>
    <property type="match status" value="1"/>
</dbReference>
<dbReference type="AlphaFoldDB" id="B1X0V8"/>
<dbReference type="KEGG" id="cyt:cce_3649"/>
<dbReference type="GO" id="GO:0015627">
    <property type="term" value="C:type II protein secretion system complex"/>
    <property type="evidence" value="ECO:0007669"/>
    <property type="project" value="InterPro"/>
</dbReference>
<dbReference type="InterPro" id="IPR022346">
    <property type="entry name" value="T2SS_GspH"/>
</dbReference>
<organism evidence="11 12">
    <name type="scientific">Crocosphaera subtropica (strain ATCC 51142 / BH68)</name>
    <name type="common">Cyanothece sp. (strain ATCC 51142)</name>
    <dbReference type="NCBI Taxonomy" id="43989"/>
    <lineage>
        <taxon>Bacteria</taxon>
        <taxon>Bacillati</taxon>
        <taxon>Cyanobacteriota</taxon>
        <taxon>Cyanophyceae</taxon>
        <taxon>Oscillatoriophycideae</taxon>
        <taxon>Chroococcales</taxon>
        <taxon>Aphanothecaceae</taxon>
        <taxon>Crocosphaera</taxon>
        <taxon>Crocosphaera subtropica</taxon>
    </lineage>
</organism>
<evidence type="ECO:0000256" key="9">
    <source>
        <dbReference type="SAM" id="Phobius"/>
    </source>
</evidence>
<name>B1X0V8_CROS5</name>
<dbReference type="HOGENOM" id="CLU_102971_1_0_3"/>
<evidence type="ECO:0000256" key="3">
    <source>
        <dbReference type="ARBA" id="ARBA00022481"/>
    </source>
</evidence>
<keyword evidence="7 9" id="KW-0472">Membrane</keyword>
<keyword evidence="6 9" id="KW-1133">Transmembrane helix</keyword>
<keyword evidence="5 9" id="KW-0812">Transmembrane</keyword>
<evidence type="ECO:0000256" key="6">
    <source>
        <dbReference type="ARBA" id="ARBA00022989"/>
    </source>
</evidence>
<sequence>MLSAVSNPNQGVTLLEIIIAAVITGILAAIGIPSLMGMLQGDQVKQGVDQIQLALQDAQKQAIRNSKQCTIIIDKTATPPTIDIKDPHLPNNQGCLGSVERTLPNNVVMTGNFTNNEVSFSFKGNTTTMGTIVVKPAKGGGEKRCLVMGLGLGLMRTGIYDSSASDNPPSATNCKKVTDS</sequence>
<dbReference type="SUPFAM" id="SSF54523">
    <property type="entry name" value="Pili subunits"/>
    <property type="match status" value="1"/>
</dbReference>
<evidence type="ECO:0000256" key="7">
    <source>
        <dbReference type="ARBA" id="ARBA00023136"/>
    </source>
</evidence>
<dbReference type="Gene3D" id="3.30.700.10">
    <property type="entry name" value="Glycoprotein, Type 4 Pilin"/>
    <property type="match status" value="1"/>
</dbReference>
<dbReference type="OrthoDB" id="428628at2"/>
<keyword evidence="2" id="KW-1003">Cell membrane</keyword>
<evidence type="ECO:0000256" key="4">
    <source>
        <dbReference type="ARBA" id="ARBA00022519"/>
    </source>
</evidence>
<proteinExistence type="predicted"/>
<dbReference type="EMBL" id="CP000806">
    <property type="protein sequence ID" value="ACB52997.1"/>
    <property type="molecule type" value="Genomic_DNA"/>
</dbReference>
<feature type="domain" description="General secretion pathway GspH" evidence="10">
    <location>
        <begin position="48"/>
        <end position="147"/>
    </location>
</feature>
<dbReference type="GO" id="GO:0015628">
    <property type="term" value="P:protein secretion by the type II secretion system"/>
    <property type="evidence" value="ECO:0007669"/>
    <property type="project" value="InterPro"/>
</dbReference>
<dbReference type="GO" id="GO:0005886">
    <property type="term" value="C:plasma membrane"/>
    <property type="evidence" value="ECO:0007669"/>
    <property type="project" value="UniProtKB-SubCell"/>
</dbReference>
<dbReference type="InterPro" id="IPR012902">
    <property type="entry name" value="N_methyl_site"/>
</dbReference>
<comment type="subcellular location">
    <subcellularLocation>
        <location evidence="1">Cell inner membrane</location>
        <topology evidence="1">Single-pass membrane protein</topology>
    </subcellularLocation>
</comment>
<dbReference type="eggNOG" id="COG4970">
    <property type="taxonomic scope" value="Bacteria"/>
</dbReference>
<feature type="transmembrane region" description="Helical" evidence="9">
    <location>
        <begin position="12"/>
        <end position="36"/>
    </location>
</feature>
<evidence type="ECO:0000256" key="8">
    <source>
        <dbReference type="SAM" id="MobiDB-lite"/>
    </source>
</evidence>
<protein>
    <submittedName>
        <fullName evidence="11">Probable pilin-like protein</fullName>
    </submittedName>
</protein>
<dbReference type="PROSITE" id="PS00409">
    <property type="entry name" value="PROKAR_NTER_METHYL"/>
    <property type="match status" value="1"/>
</dbReference>
<evidence type="ECO:0000313" key="12">
    <source>
        <dbReference type="Proteomes" id="UP000001203"/>
    </source>
</evidence>